<gene>
    <name evidence="2" type="ORF">ENR59_06240</name>
</gene>
<evidence type="ECO:0000313" key="2">
    <source>
        <dbReference type="EMBL" id="HGG92537.1"/>
    </source>
</evidence>
<name>A0A7C4AH17_9BACT</name>
<sequence length="277" mass="29750">MTSKIEFYREVLRDDPNSRVFFPLARLLAEHGDADGAVAVLEAAMPMHPGHMEARFLLVELLTRLGRDPEASRHFEALSPLLSNYPGVWKLWAAKAPGLSRDAALALRFLALAMQGQDVSLLGIMEKGLFAAGGATLAVSEASSSPQDAEDAFSLRGADEVMALTRRIAEEQSTLPSDELPPECASQQNASVKTRTMADLLAKHGDVASALEIYDNLLDMAGTDQEKAALRLRIEELTAQLSSGNAQKPASGQPKSNAKLVSMLEALANRLDARATA</sequence>
<accession>A0A7C4AH17</accession>
<proteinExistence type="predicted"/>
<protein>
    <submittedName>
        <fullName evidence="2">Tetratricopeptide repeat protein</fullName>
    </submittedName>
</protein>
<evidence type="ECO:0000256" key="1">
    <source>
        <dbReference type="SAM" id="Coils"/>
    </source>
</evidence>
<keyword evidence="1" id="KW-0175">Coiled coil</keyword>
<dbReference type="Pfam" id="PF14559">
    <property type="entry name" value="TPR_19"/>
    <property type="match status" value="1"/>
</dbReference>
<dbReference type="InterPro" id="IPR011990">
    <property type="entry name" value="TPR-like_helical_dom_sf"/>
</dbReference>
<dbReference type="SUPFAM" id="SSF48452">
    <property type="entry name" value="TPR-like"/>
    <property type="match status" value="1"/>
</dbReference>
<dbReference type="AlphaFoldDB" id="A0A7C4AH17"/>
<dbReference type="EMBL" id="DSRP01000432">
    <property type="protein sequence ID" value="HGG92537.1"/>
    <property type="molecule type" value="Genomic_DNA"/>
</dbReference>
<comment type="caution">
    <text evidence="2">The sequence shown here is derived from an EMBL/GenBank/DDBJ whole genome shotgun (WGS) entry which is preliminary data.</text>
</comment>
<reference evidence="2" key="1">
    <citation type="journal article" date="2020" name="mSystems">
        <title>Genome- and Community-Level Interaction Insights into Carbon Utilization and Element Cycling Functions of Hydrothermarchaeota in Hydrothermal Sediment.</title>
        <authorList>
            <person name="Zhou Z."/>
            <person name="Liu Y."/>
            <person name="Xu W."/>
            <person name="Pan J."/>
            <person name="Luo Z.H."/>
            <person name="Li M."/>
        </authorList>
    </citation>
    <scope>NUCLEOTIDE SEQUENCE [LARGE SCALE GENOMIC DNA]</scope>
    <source>
        <strain evidence="2">SpSt-413</strain>
    </source>
</reference>
<organism evidence="2">
    <name type="scientific">Fundidesulfovibrio putealis</name>
    <dbReference type="NCBI Taxonomy" id="270496"/>
    <lineage>
        <taxon>Bacteria</taxon>
        <taxon>Pseudomonadati</taxon>
        <taxon>Thermodesulfobacteriota</taxon>
        <taxon>Desulfovibrionia</taxon>
        <taxon>Desulfovibrionales</taxon>
        <taxon>Desulfovibrionaceae</taxon>
        <taxon>Fundidesulfovibrio</taxon>
    </lineage>
</organism>
<dbReference type="Gene3D" id="1.25.40.10">
    <property type="entry name" value="Tetratricopeptide repeat domain"/>
    <property type="match status" value="1"/>
</dbReference>
<feature type="coiled-coil region" evidence="1">
    <location>
        <begin position="220"/>
        <end position="247"/>
    </location>
</feature>